<sequence length="542" mass="62171">MRESDVDDSTLDQGAASQAHEFYTSQIPNNTQLPLTKESDPECYPLVGNLMPMTLSTRTNIASLPTEILLEIFKFYVSKGMMKDLQWWCILRVCSRWRQVILDAPYFWQEIWTHWHPEIVKIFEMRSKSHPLTIQRSAFPGVSFDGPSHDFEGTTTARLVTAHMSRIQDLQLGWVAYDVDSRENMFEIMRRCVEDATFPDLTRVFLGSHAHFLATRSIKLNAPSLKVLKLYGLVPDSTSYPNFANVTVLRLQTLDLAVKDIIALVEACPQLEYCDIQIYVSASRHVLPELQPLPSSRVPLRALKDLNISRLHWMSLLRLLDCLEIYPTANIRLQIPPVGLRADNIEHVLLRIVTPLILSYDGLEISGHETTLKRSTERGFLNFNIPDEQDACYLAFSRFPRSLSYFSLPTIGVHLSSISIAKISGHWIPKIGDIWSAFSGFPNLEVLSLCECDDINNFLLAFTYDATAVICPRLRRLDLHDSYYERRILLEFVKERHTKDSLAIIEWLRVVTGHFPQAELLELRAYVEILVEEPPMDPLFSF</sequence>
<proteinExistence type="predicted"/>
<dbReference type="InterPro" id="IPR036047">
    <property type="entry name" value="F-box-like_dom_sf"/>
</dbReference>
<keyword evidence="3" id="KW-1185">Reference proteome</keyword>
<dbReference type="PANTHER" id="PTHR38926">
    <property type="entry name" value="F-BOX DOMAIN CONTAINING PROTEIN, EXPRESSED"/>
    <property type="match status" value="1"/>
</dbReference>
<feature type="domain" description="F-box" evidence="1">
    <location>
        <begin position="58"/>
        <end position="111"/>
    </location>
</feature>
<dbReference type="Gene3D" id="1.20.1280.50">
    <property type="match status" value="1"/>
</dbReference>
<name>A0A166H557_9AGAM</name>
<accession>A0A166H557</accession>
<gene>
    <name evidence="2" type="ORF">SISSUDRAFT_1125773</name>
</gene>
<dbReference type="STRING" id="1314776.A0A166H557"/>
<dbReference type="OrthoDB" id="2993888at2759"/>
<dbReference type="PROSITE" id="PS50181">
    <property type="entry name" value="FBOX"/>
    <property type="match status" value="1"/>
</dbReference>
<dbReference type="SUPFAM" id="SSF81383">
    <property type="entry name" value="F-box domain"/>
    <property type="match status" value="1"/>
</dbReference>
<evidence type="ECO:0000313" key="2">
    <source>
        <dbReference type="EMBL" id="KZT42350.1"/>
    </source>
</evidence>
<dbReference type="InterPro" id="IPR032675">
    <property type="entry name" value="LRR_dom_sf"/>
</dbReference>
<dbReference type="InterPro" id="IPR001810">
    <property type="entry name" value="F-box_dom"/>
</dbReference>
<dbReference type="Gene3D" id="3.80.10.10">
    <property type="entry name" value="Ribonuclease Inhibitor"/>
    <property type="match status" value="1"/>
</dbReference>
<dbReference type="SUPFAM" id="SSF52047">
    <property type="entry name" value="RNI-like"/>
    <property type="match status" value="1"/>
</dbReference>
<organism evidence="2 3">
    <name type="scientific">Sistotremastrum suecicum HHB10207 ss-3</name>
    <dbReference type="NCBI Taxonomy" id="1314776"/>
    <lineage>
        <taxon>Eukaryota</taxon>
        <taxon>Fungi</taxon>
        <taxon>Dikarya</taxon>
        <taxon>Basidiomycota</taxon>
        <taxon>Agaricomycotina</taxon>
        <taxon>Agaricomycetes</taxon>
        <taxon>Sistotremastrales</taxon>
        <taxon>Sistotremastraceae</taxon>
        <taxon>Sistotremastrum</taxon>
    </lineage>
</organism>
<dbReference type="PANTHER" id="PTHR38926:SF72">
    <property type="entry name" value="IM:7136021-RELATED"/>
    <property type="match status" value="1"/>
</dbReference>
<dbReference type="Pfam" id="PF12937">
    <property type="entry name" value="F-box-like"/>
    <property type="match status" value="1"/>
</dbReference>
<reference evidence="2 3" key="1">
    <citation type="journal article" date="2016" name="Mol. Biol. Evol.">
        <title>Comparative Genomics of Early-Diverging Mushroom-Forming Fungi Provides Insights into the Origins of Lignocellulose Decay Capabilities.</title>
        <authorList>
            <person name="Nagy L.G."/>
            <person name="Riley R."/>
            <person name="Tritt A."/>
            <person name="Adam C."/>
            <person name="Daum C."/>
            <person name="Floudas D."/>
            <person name="Sun H."/>
            <person name="Yadav J.S."/>
            <person name="Pangilinan J."/>
            <person name="Larsson K.H."/>
            <person name="Matsuura K."/>
            <person name="Barry K."/>
            <person name="Labutti K."/>
            <person name="Kuo R."/>
            <person name="Ohm R.A."/>
            <person name="Bhattacharya S.S."/>
            <person name="Shirouzu T."/>
            <person name="Yoshinaga Y."/>
            <person name="Martin F.M."/>
            <person name="Grigoriev I.V."/>
            <person name="Hibbett D.S."/>
        </authorList>
    </citation>
    <scope>NUCLEOTIDE SEQUENCE [LARGE SCALE GENOMIC DNA]</scope>
    <source>
        <strain evidence="2 3">HHB10207 ss-3</strain>
    </source>
</reference>
<evidence type="ECO:0000313" key="3">
    <source>
        <dbReference type="Proteomes" id="UP000076798"/>
    </source>
</evidence>
<evidence type="ECO:0000259" key="1">
    <source>
        <dbReference type="PROSITE" id="PS50181"/>
    </source>
</evidence>
<dbReference type="Proteomes" id="UP000076798">
    <property type="component" value="Unassembled WGS sequence"/>
</dbReference>
<dbReference type="EMBL" id="KV428014">
    <property type="protein sequence ID" value="KZT42350.1"/>
    <property type="molecule type" value="Genomic_DNA"/>
</dbReference>
<dbReference type="AlphaFoldDB" id="A0A166H557"/>
<protein>
    <recommendedName>
        <fullName evidence="1">F-box domain-containing protein</fullName>
    </recommendedName>
</protein>